<evidence type="ECO:0008006" key="5">
    <source>
        <dbReference type="Google" id="ProtNLM"/>
    </source>
</evidence>
<dbReference type="KEGG" id="ncy:NOCYR_4220"/>
<dbReference type="eggNOG" id="COG2050">
    <property type="taxonomic scope" value="Bacteria"/>
</dbReference>
<sequence>MTDSDDHRSYFRRIGPQRFAPTVHTGGAWRADEQHFSPLGGLIVHAIETARARDNRPGLAMSRITFEILGQIGRDEFDIEVRTTRPGRTIELTEATVVIAGRPVVSARAWLLAEQDTSAVTGGEPDRLPAPESLEPWPFGELWTGGYIASIDVRTTAPPQPGRTTAWISTPIALVEGETSSALADFVALVDTANGIAVRQDPTKWMFPNVDLSIHFYRQPEGSWTGLDTTVVFGERGQGLTTTVLHDVHGPVGQAQQILTVRPLEG</sequence>
<organism evidence="3 4">
    <name type="scientific">Nocardia cyriacigeorgica (strain GUH-2)</name>
    <dbReference type="NCBI Taxonomy" id="1127134"/>
    <lineage>
        <taxon>Bacteria</taxon>
        <taxon>Bacillati</taxon>
        <taxon>Actinomycetota</taxon>
        <taxon>Actinomycetes</taxon>
        <taxon>Mycobacteriales</taxon>
        <taxon>Nocardiaceae</taxon>
        <taxon>Nocardia</taxon>
    </lineage>
</organism>
<dbReference type="Pfam" id="PF13622">
    <property type="entry name" value="4HBT_3"/>
    <property type="match status" value="1"/>
</dbReference>
<dbReference type="InterPro" id="IPR029069">
    <property type="entry name" value="HotDog_dom_sf"/>
</dbReference>
<gene>
    <name evidence="3" type="ordered locus">NOCYR_4220</name>
</gene>
<evidence type="ECO:0000259" key="1">
    <source>
        <dbReference type="Pfam" id="PF13622"/>
    </source>
</evidence>
<dbReference type="InterPro" id="IPR049449">
    <property type="entry name" value="TesB_ACOT8-like_N"/>
</dbReference>
<dbReference type="HOGENOM" id="CLU_074337_1_1_11"/>
<dbReference type="Gene3D" id="2.40.160.210">
    <property type="entry name" value="Acyl-CoA thioesterase, double hotdog domain"/>
    <property type="match status" value="1"/>
</dbReference>
<dbReference type="Pfam" id="PF20789">
    <property type="entry name" value="4HBT_3C"/>
    <property type="match status" value="1"/>
</dbReference>
<evidence type="ECO:0000259" key="2">
    <source>
        <dbReference type="Pfam" id="PF20789"/>
    </source>
</evidence>
<dbReference type="SUPFAM" id="SSF54637">
    <property type="entry name" value="Thioesterase/thiol ester dehydrase-isomerase"/>
    <property type="match status" value="1"/>
</dbReference>
<dbReference type="EMBL" id="FO082843">
    <property type="protein sequence ID" value="CCF64979.1"/>
    <property type="molecule type" value="Genomic_DNA"/>
</dbReference>
<evidence type="ECO:0000313" key="3">
    <source>
        <dbReference type="EMBL" id="CCF64979.1"/>
    </source>
</evidence>
<dbReference type="InterPro" id="IPR042171">
    <property type="entry name" value="Acyl-CoA_hotdog"/>
</dbReference>
<evidence type="ECO:0000313" key="4">
    <source>
        <dbReference type="Proteomes" id="UP000008190"/>
    </source>
</evidence>
<name>H6RAG7_NOCCG</name>
<feature type="domain" description="Acyl-CoA thioesterase-like N-terminal HotDog" evidence="1">
    <location>
        <begin position="28"/>
        <end position="111"/>
    </location>
</feature>
<dbReference type="STRING" id="1127134.NOCYR_4220"/>
<protein>
    <recommendedName>
        <fullName evidence="5">Thioesterase family protein</fullName>
    </recommendedName>
</protein>
<proteinExistence type="predicted"/>
<accession>H6RAG7</accession>
<reference evidence="3 4" key="1">
    <citation type="journal article" date="2012" name="J. Bacteriol.">
        <title>Genome sequence of the human- and animal-pathogenic strain Nocardia cyriacigeorgica GUH-2.</title>
        <authorList>
            <person name="Zoropogui A."/>
            <person name="Pujic P."/>
            <person name="Normand P."/>
            <person name="Barbe V."/>
            <person name="Beaman B."/>
            <person name="Beaman L."/>
            <person name="Boiron P."/>
            <person name="Colinon C."/>
            <person name="Deredjian A."/>
            <person name="Graindorge A."/>
            <person name="Mangenot S."/>
            <person name="Nazaret S."/>
            <person name="Neto M."/>
            <person name="Petit S."/>
            <person name="Roche D."/>
            <person name="Vallenet D."/>
            <person name="Rodriguez-Nava V."/>
            <person name="Richard Y."/>
            <person name="Cournoyer B."/>
            <person name="Blaha D."/>
        </authorList>
    </citation>
    <scope>NUCLEOTIDE SEQUENCE [LARGE SCALE GENOMIC DNA]</scope>
    <source>
        <strain evidence="3 4">GUH-2</strain>
    </source>
</reference>
<feature type="domain" description="Acyl-CoA thioesterase-like C-terminal" evidence="2">
    <location>
        <begin position="131"/>
        <end position="261"/>
    </location>
</feature>
<dbReference type="RefSeq" id="WP_014352431.1">
    <property type="nucleotide sequence ID" value="NC_016887.1"/>
</dbReference>
<dbReference type="OrthoDB" id="1413770at2"/>
<dbReference type="Proteomes" id="UP000008190">
    <property type="component" value="Chromosome"/>
</dbReference>
<dbReference type="AlphaFoldDB" id="H6RAG7"/>
<keyword evidence="4" id="KW-1185">Reference proteome</keyword>
<dbReference type="InterPro" id="IPR049450">
    <property type="entry name" value="ACOT8-like_C"/>
</dbReference>